<feature type="transmembrane region" description="Helical" evidence="2">
    <location>
        <begin position="230"/>
        <end position="250"/>
    </location>
</feature>
<feature type="region of interest" description="Disordered" evidence="1">
    <location>
        <begin position="380"/>
        <end position="429"/>
    </location>
</feature>
<dbReference type="EMBL" id="BMMP01000025">
    <property type="protein sequence ID" value="GGO57522.1"/>
    <property type="molecule type" value="Genomic_DNA"/>
</dbReference>
<dbReference type="Pfam" id="PF01757">
    <property type="entry name" value="Acyl_transf_3"/>
    <property type="match status" value="1"/>
</dbReference>
<feature type="compositionally biased region" description="Low complexity" evidence="1">
    <location>
        <begin position="1"/>
        <end position="12"/>
    </location>
</feature>
<evidence type="ECO:0000313" key="5">
    <source>
        <dbReference type="Proteomes" id="UP000631535"/>
    </source>
</evidence>
<dbReference type="InterPro" id="IPR002656">
    <property type="entry name" value="Acyl_transf_3_dom"/>
</dbReference>
<feature type="transmembrane region" description="Helical" evidence="2">
    <location>
        <begin position="180"/>
        <end position="199"/>
    </location>
</feature>
<keyword evidence="5" id="KW-1185">Reference proteome</keyword>
<reference evidence="5" key="1">
    <citation type="journal article" date="2019" name="Int. J. Syst. Evol. Microbiol.">
        <title>The Global Catalogue of Microorganisms (GCM) 10K type strain sequencing project: providing services to taxonomists for standard genome sequencing and annotation.</title>
        <authorList>
            <consortium name="The Broad Institute Genomics Platform"/>
            <consortium name="The Broad Institute Genome Sequencing Center for Infectious Disease"/>
            <person name="Wu L."/>
            <person name="Ma J."/>
        </authorList>
    </citation>
    <scope>NUCLEOTIDE SEQUENCE [LARGE SCALE GENOMIC DNA]</scope>
    <source>
        <strain evidence="5">CGMCC 4.7178</strain>
    </source>
</reference>
<feature type="compositionally biased region" description="Low complexity" evidence="1">
    <location>
        <begin position="403"/>
        <end position="419"/>
    </location>
</feature>
<feature type="transmembrane region" description="Helical" evidence="2">
    <location>
        <begin position="310"/>
        <end position="331"/>
    </location>
</feature>
<feature type="transmembrane region" description="Helical" evidence="2">
    <location>
        <begin position="154"/>
        <end position="173"/>
    </location>
</feature>
<proteinExistence type="predicted"/>
<keyword evidence="2" id="KW-1133">Transmembrane helix</keyword>
<protein>
    <submittedName>
        <fullName evidence="4">Membrane protein</fullName>
    </submittedName>
</protein>
<evidence type="ECO:0000256" key="2">
    <source>
        <dbReference type="SAM" id="Phobius"/>
    </source>
</evidence>
<feature type="compositionally biased region" description="Pro residues" evidence="1">
    <location>
        <begin position="385"/>
        <end position="394"/>
    </location>
</feature>
<name>A0ABQ2MRP2_9ACTN</name>
<comment type="caution">
    <text evidence="4">The sequence shown here is derived from an EMBL/GenBank/DDBJ whole genome shotgun (WGS) entry which is preliminary data.</text>
</comment>
<gene>
    <name evidence="4" type="ORF">GCM10012287_53610</name>
</gene>
<keyword evidence="2" id="KW-0472">Membrane</keyword>
<dbReference type="RefSeq" id="WP_189039779.1">
    <property type="nucleotide sequence ID" value="NZ_BMMP01000025.1"/>
</dbReference>
<feature type="domain" description="Acyltransferase 3" evidence="3">
    <location>
        <begin position="27"/>
        <end position="364"/>
    </location>
</feature>
<evidence type="ECO:0000259" key="3">
    <source>
        <dbReference type="Pfam" id="PF01757"/>
    </source>
</evidence>
<feature type="transmembrane region" description="Helical" evidence="2">
    <location>
        <begin position="88"/>
        <end position="108"/>
    </location>
</feature>
<feature type="region of interest" description="Disordered" evidence="1">
    <location>
        <begin position="1"/>
        <end position="21"/>
    </location>
</feature>
<evidence type="ECO:0000256" key="1">
    <source>
        <dbReference type="SAM" id="MobiDB-lite"/>
    </source>
</evidence>
<accession>A0ABQ2MRP2</accession>
<feature type="transmembrane region" description="Helical" evidence="2">
    <location>
        <begin position="48"/>
        <end position="68"/>
    </location>
</feature>
<feature type="transmembrane region" description="Helical" evidence="2">
    <location>
        <begin position="351"/>
        <end position="370"/>
    </location>
</feature>
<keyword evidence="2" id="KW-0812">Transmembrane</keyword>
<evidence type="ECO:0000313" key="4">
    <source>
        <dbReference type="EMBL" id="GGO57522.1"/>
    </source>
</evidence>
<dbReference type="Proteomes" id="UP000631535">
    <property type="component" value="Unassembled WGS sequence"/>
</dbReference>
<organism evidence="4 5">
    <name type="scientific">Streptomyces daqingensis</name>
    <dbReference type="NCBI Taxonomy" id="1472640"/>
    <lineage>
        <taxon>Bacteria</taxon>
        <taxon>Bacillati</taxon>
        <taxon>Actinomycetota</taxon>
        <taxon>Actinomycetes</taxon>
        <taxon>Kitasatosporales</taxon>
        <taxon>Streptomycetaceae</taxon>
        <taxon>Streptomyces</taxon>
    </lineage>
</organism>
<sequence>MTGRRAAARTPAPRGPAPRGPGPVRDRYLDLLRAVALLRVVVYHTFNWAWLTFVFPSMGVMFALAGSLMARSLGRPAPGVVRSRIRRLLLPLWLYGAVLLTVLFAQGWRPGSGGWLRLACWLFPVGSPPYPESAGSEGGLLEQGWAVEAAGPLWYLRAYLWFVLLSPLLLRAFRRLPWAVLAAPMALTAVVGTGVAAVPGETGEAVVDFAVYGSCWVLGFAHHDGLLRRLPAWSVAVVSSTAAGAGFWWASGHPGEDGWDLNGIPLAQAMWSFGFCLALLRVSPSWERLPRPVARLERPVTLANSRAVTLYLWHQPALIAAVPLLDLLWRIPAVEDSAWLSEAAESSYDVLMFLAVWPLVALLIAVFGWAEDAAARRRPRLWPRTAPPKPPNPRNAPEDPATSEPSAPGAAQGGAPDSPVALTAPRTPG</sequence>